<sequence length="470" mass="52360">MHRIAIIQFPGSNCEYETRRAVQAAGMEGVFVRWNEDAHEVRKFDAYILPGGFSYEDRVRSGAIAARDPIMDVIKGEAEKGKPMLGICNGAQILVEAGIIPGINSHGRGVLPYAPTIQGALSANNHGWLNIWVSIINEGAPGKTPFNNYPKDHHFRLPIAHGEGRFVIPKDTLKQLIANGQTVFRYCDEHGAVKNEFPVNPNGAVDNLAGICNPAGNVLALMPHPERVKEGRVIFESLREYLERHTPRPFKAPLSRGESPPTEGSPRQNGVGVGSCELEEYVAPENALELFIDLVITDNEAVTLEQALRRMGFENVKVAKKTHWEIMIHPPLGSPLTRGENTHQGSPPNKGEMKERVLIIRKLIASGELLNTNKEVPFLRADATWYGYRDHALQEIPALLEPARKNILVRHADDYEGVGKLKTLRVLGFGELQSVKKGVVWHIEISTEDWEKFQKTNILFNPYSQTAFFL</sequence>
<evidence type="ECO:0000313" key="11">
    <source>
        <dbReference type="Proteomes" id="UP000033982"/>
    </source>
</evidence>
<dbReference type="AlphaFoldDB" id="A0A0G1WFF0"/>
<comment type="function">
    <text evidence="8">Part of the phosphoribosylformylglycinamidine synthase complex involved in the purines biosynthetic pathway. Catalyzes the ATP-dependent conversion of formylglycinamide ribonucleotide (FGAR) and glutamine to yield formylglycinamidine ribonucleotide (FGAM) and glutamate. The FGAM synthase complex is composed of three subunits. PurQ produces an ammonia molecule by converting glutamine to glutamate. PurL transfers the ammonia molecule to FGAR to form FGAM in an ATP-dependent manner. PurS interacts with PurQ and PurL and is thought to assist in the transfer of the ammonia molecule from PurQ to PurL.</text>
</comment>
<dbReference type="EC" id="3.5.1.2" evidence="8"/>
<keyword evidence="5 8" id="KW-0378">Hydrolase</keyword>
<dbReference type="CDD" id="cd01740">
    <property type="entry name" value="GATase1_FGAR_AT"/>
    <property type="match status" value="1"/>
</dbReference>
<reference evidence="10 11" key="1">
    <citation type="journal article" date="2015" name="Nature">
        <title>rRNA introns, odd ribosomes, and small enigmatic genomes across a large radiation of phyla.</title>
        <authorList>
            <person name="Brown C.T."/>
            <person name="Hug L.A."/>
            <person name="Thomas B.C."/>
            <person name="Sharon I."/>
            <person name="Castelle C.J."/>
            <person name="Singh A."/>
            <person name="Wilkins M.J."/>
            <person name="Williams K.H."/>
            <person name="Banfield J.F."/>
        </authorList>
    </citation>
    <scope>NUCLEOTIDE SEQUENCE [LARGE SCALE GENOMIC DNA]</scope>
</reference>
<dbReference type="GO" id="GO:0004359">
    <property type="term" value="F:glutaminase activity"/>
    <property type="evidence" value="ECO:0007669"/>
    <property type="project" value="UniProtKB-EC"/>
</dbReference>
<gene>
    <name evidence="8" type="primary">purQ</name>
    <name evidence="10" type="ORF">UY58_C0005G0018</name>
</gene>
<feature type="region of interest" description="Disordered" evidence="9">
    <location>
        <begin position="246"/>
        <end position="272"/>
    </location>
</feature>
<feature type="active site" evidence="8">
    <location>
        <position position="224"/>
    </location>
</feature>
<evidence type="ECO:0000256" key="9">
    <source>
        <dbReference type="SAM" id="MobiDB-lite"/>
    </source>
</evidence>
<feature type="active site" description="Nucleophile" evidence="8">
    <location>
        <position position="88"/>
    </location>
</feature>
<keyword evidence="4 8" id="KW-0658">Purine biosynthesis</keyword>
<dbReference type="HAMAP" id="MF_00421">
    <property type="entry name" value="PurQ"/>
    <property type="match status" value="1"/>
</dbReference>
<keyword evidence="3 8" id="KW-0547">Nucleotide-binding</keyword>
<evidence type="ECO:0000256" key="5">
    <source>
        <dbReference type="ARBA" id="ARBA00022801"/>
    </source>
</evidence>
<comment type="subcellular location">
    <subcellularLocation>
        <location evidence="8">Cytoplasm</location>
    </subcellularLocation>
</comment>
<evidence type="ECO:0000256" key="7">
    <source>
        <dbReference type="ARBA" id="ARBA00022962"/>
    </source>
</evidence>
<dbReference type="UniPathway" id="UPA00074">
    <property type="reaction ID" value="UER00128"/>
</dbReference>
<keyword evidence="1 8" id="KW-0963">Cytoplasm</keyword>
<proteinExistence type="inferred from homology"/>
<comment type="pathway">
    <text evidence="8">Purine metabolism; IMP biosynthesis via de novo pathway; 5-amino-1-(5-phospho-D-ribosyl)imidazole from N(2)-formyl-N(1)-(5-phospho-D-ribosyl)glycinamide: step 1/2.</text>
</comment>
<dbReference type="PATRIC" id="fig|1619043.3.peg.216"/>
<dbReference type="NCBIfam" id="TIGR01737">
    <property type="entry name" value="FGAM_synth_I"/>
    <property type="match status" value="1"/>
</dbReference>
<dbReference type="Gene3D" id="3.40.50.880">
    <property type="match status" value="1"/>
</dbReference>
<dbReference type="InterPro" id="IPR029062">
    <property type="entry name" value="Class_I_gatase-like"/>
</dbReference>
<dbReference type="Proteomes" id="UP000033982">
    <property type="component" value="Unassembled WGS sequence"/>
</dbReference>
<feature type="active site" evidence="8">
    <location>
        <position position="226"/>
    </location>
</feature>
<keyword evidence="2 8" id="KW-0436">Ligase</keyword>
<evidence type="ECO:0000256" key="4">
    <source>
        <dbReference type="ARBA" id="ARBA00022755"/>
    </source>
</evidence>
<dbReference type="PROSITE" id="PS51273">
    <property type="entry name" value="GATASE_TYPE_1"/>
    <property type="match status" value="1"/>
</dbReference>
<feature type="region of interest" description="Disordered" evidence="9">
    <location>
        <begin position="330"/>
        <end position="351"/>
    </location>
</feature>
<comment type="caution">
    <text evidence="10">The sequence shown here is derived from an EMBL/GenBank/DDBJ whole genome shotgun (WGS) entry which is preliminary data.</text>
</comment>
<dbReference type="EC" id="6.3.5.3" evidence="8"/>
<keyword evidence="6 8" id="KW-0067">ATP-binding</keyword>
<evidence type="ECO:0000256" key="3">
    <source>
        <dbReference type="ARBA" id="ARBA00022741"/>
    </source>
</evidence>
<dbReference type="GO" id="GO:0005524">
    <property type="term" value="F:ATP binding"/>
    <property type="evidence" value="ECO:0007669"/>
    <property type="project" value="UniProtKB-KW"/>
</dbReference>
<keyword evidence="7 8" id="KW-0315">Glutamine amidotransferase</keyword>
<dbReference type="SUPFAM" id="SSF52317">
    <property type="entry name" value="Class I glutamine amidotransferase-like"/>
    <property type="match status" value="1"/>
</dbReference>
<evidence type="ECO:0000256" key="6">
    <source>
        <dbReference type="ARBA" id="ARBA00022840"/>
    </source>
</evidence>
<comment type="catalytic activity">
    <reaction evidence="8">
        <text>L-glutamine + H2O = L-glutamate + NH4(+)</text>
        <dbReference type="Rhea" id="RHEA:15889"/>
        <dbReference type="ChEBI" id="CHEBI:15377"/>
        <dbReference type="ChEBI" id="CHEBI:28938"/>
        <dbReference type="ChEBI" id="CHEBI:29985"/>
        <dbReference type="ChEBI" id="CHEBI:58359"/>
        <dbReference type="EC" id="3.5.1.2"/>
    </reaction>
</comment>
<dbReference type="PANTHER" id="PTHR47552:SF1">
    <property type="entry name" value="PHOSPHORIBOSYLFORMYLGLYCINAMIDINE SYNTHASE SUBUNIT PURQ"/>
    <property type="match status" value="1"/>
</dbReference>
<protein>
    <recommendedName>
        <fullName evidence="8">Phosphoribosylformylglycinamidine synthase subunit PurQ</fullName>
        <shortName evidence="8">FGAM synthase</shortName>
        <ecNumber evidence="8">6.3.5.3</ecNumber>
    </recommendedName>
    <alternativeName>
        <fullName evidence="8">Formylglycinamide ribonucleotide amidotransferase subunit I</fullName>
        <shortName evidence="8">FGAR amidotransferase I</shortName>
        <shortName evidence="8">FGAR-AT I</shortName>
    </alternativeName>
    <alternativeName>
        <fullName evidence="8">Glutaminase PurQ</fullName>
        <ecNumber evidence="8">3.5.1.2</ecNumber>
    </alternativeName>
    <alternativeName>
        <fullName evidence="8">Phosphoribosylformylglycinamidine synthase subunit I</fullName>
    </alternativeName>
</protein>
<name>A0A0G1WFF0_9BACT</name>
<dbReference type="GO" id="GO:0005737">
    <property type="term" value="C:cytoplasm"/>
    <property type="evidence" value="ECO:0007669"/>
    <property type="project" value="UniProtKB-SubCell"/>
</dbReference>
<dbReference type="EMBL" id="LCQN01000005">
    <property type="protein sequence ID" value="KKW17345.1"/>
    <property type="molecule type" value="Genomic_DNA"/>
</dbReference>
<accession>A0A0G1WFF0</accession>
<evidence type="ECO:0000256" key="2">
    <source>
        <dbReference type="ARBA" id="ARBA00022598"/>
    </source>
</evidence>
<evidence type="ECO:0000256" key="1">
    <source>
        <dbReference type="ARBA" id="ARBA00022490"/>
    </source>
</evidence>
<organism evidence="10 11">
    <name type="scientific">Candidatus Magasanikbacteria bacterium GW2011_GWA2_50_22</name>
    <dbReference type="NCBI Taxonomy" id="1619043"/>
    <lineage>
        <taxon>Bacteria</taxon>
        <taxon>Candidatus Magasanikiibacteriota</taxon>
    </lineage>
</organism>
<evidence type="ECO:0000256" key="8">
    <source>
        <dbReference type="HAMAP-Rule" id="MF_00421"/>
    </source>
</evidence>
<evidence type="ECO:0000313" key="10">
    <source>
        <dbReference type="EMBL" id="KKW17345.1"/>
    </source>
</evidence>
<dbReference type="GO" id="GO:0004642">
    <property type="term" value="F:phosphoribosylformylglycinamidine synthase activity"/>
    <property type="evidence" value="ECO:0007669"/>
    <property type="project" value="UniProtKB-UniRule"/>
</dbReference>
<comment type="subunit">
    <text evidence="8">Part of the FGAM synthase complex composed of 1 PurL, 1 PurQ and 2 PurS subunits.</text>
</comment>
<dbReference type="SMART" id="SM01211">
    <property type="entry name" value="GATase_5"/>
    <property type="match status" value="1"/>
</dbReference>
<dbReference type="Pfam" id="PF13507">
    <property type="entry name" value="GATase_5"/>
    <property type="match status" value="1"/>
</dbReference>
<comment type="catalytic activity">
    <reaction evidence="8">
        <text>N(2)-formyl-N(1)-(5-phospho-beta-D-ribosyl)glycinamide + L-glutamine + ATP + H2O = 2-formamido-N(1)-(5-O-phospho-beta-D-ribosyl)acetamidine + L-glutamate + ADP + phosphate + H(+)</text>
        <dbReference type="Rhea" id="RHEA:17129"/>
        <dbReference type="ChEBI" id="CHEBI:15377"/>
        <dbReference type="ChEBI" id="CHEBI:15378"/>
        <dbReference type="ChEBI" id="CHEBI:29985"/>
        <dbReference type="ChEBI" id="CHEBI:30616"/>
        <dbReference type="ChEBI" id="CHEBI:43474"/>
        <dbReference type="ChEBI" id="CHEBI:58359"/>
        <dbReference type="ChEBI" id="CHEBI:147286"/>
        <dbReference type="ChEBI" id="CHEBI:147287"/>
        <dbReference type="ChEBI" id="CHEBI:456216"/>
        <dbReference type="EC" id="6.3.5.3"/>
    </reaction>
</comment>
<dbReference type="GO" id="GO:0006189">
    <property type="term" value="P:'de novo' IMP biosynthetic process"/>
    <property type="evidence" value="ECO:0007669"/>
    <property type="project" value="UniProtKB-UniRule"/>
</dbReference>
<dbReference type="PANTHER" id="PTHR47552">
    <property type="entry name" value="PHOSPHORIBOSYLFORMYLGLYCINAMIDINE SYNTHASE SUBUNIT PURQ"/>
    <property type="match status" value="1"/>
</dbReference>
<dbReference type="InterPro" id="IPR010075">
    <property type="entry name" value="PRibForGlyAmidine_synth_PurQ"/>
</dbReference>